<evidence type="ECO:0000256" key="4">
    <source>
        <dbReference type="ARBA" id="ARBA00022980"/>
    </source>
</evidence>
<evidence type="ECO:0000256" key="6">
    <source>
        <dbReference type="ARBA" id="ARBA00023274"/>
    </source>
</evidence>
<organism evidence="9 10">
    <name type="scientific">Lottia gigantea</name>
    <name type="common">Giant owl limpet</name>
    <dbReference type="NCBI Taxonomy" id="225164"/>
    <lineage>
        <taxon>Eukaryota</taxon>
        <taxon>Metazoa</taxon>
        <taxon>Spiralia</taxon>
        <taxon>Lophotrochozoa</taxon>
        <taxon>Mollusca</taxon>
        <taxon>Gastropoda</taxon>
        <taxon>Patellogastropoda</taxon>
        <taxon>Lottioidea</taxon>
        <taxon>Lottiidae</taxon>
        <taxon>Lottia</taxon>
    </lineage>
</organism>
<evidence type="ECO:0000313" key="10">
    <source>
        <dbReference type="Proteomes" id="UP000030746"/>
    </source>
</evidence>
<evidence type="ECO:0000313" key="9">
    <source>
        <dbReference type="EMBL" id="ESO86544.1"/>
    </source>
</evidence>
<dbReference type="PANTHER" id="PTHR15909:SF0">
    <property type="entry name" value="LARGE RIBOSOMAL SUBUNIT PROTEIN BL35M"/>
    <property type="match status" value="1"/>
</dbReference>
<gene>
    <name evidence="9" type="ORF">LOTGIDRAFT_129006</name>
</gene>
<evidence type="ECO:0000256" key="5">
    <source>
        <dbReference type="ARBA" id="ARBA00023128"/>
    </source>
</evidence>
<dbReference type="STRING" id="225164.V4BDG2"/>
<comment type="similarity">
    <text evidence="2">Belongs to the bacterial ribosomal protein bL35 family.</text>
</comment>
<protein>
    <recommendedName>
        <fullName evidence="7">Large ribosomal subunit protein bL35m</fullName>
    </recommendedName>
    <alternativeName>
        <fullName evidence="8">39S ribosomal protein L35, mitochondrial</fullName>
    </alternativeName>
</protein>
<dbReference type="SUPFAM" id="SSF143034">
    <property type="entry name" value="L35p-like"/>
    <property type="match status" value="1"/>
</dbReference>
<name>V4BDG2_LOTGI</name>
<dbReference type="GO" id="GO:1990904">
    <property type="term" value="C:ribonucleoprotein complex"/>
    <property type="evidence" value="ECO:0007669"/>
    <property type="project" value="UniProtKB-KW"/>
</dbReference>
<dbReference type="OMA" id="IWATMAM"/>
<keyword evidence="4" id="KW-0689">Ribosomal protein</keyword>
<evidence type="ECO:0000256" key="7">
    <source>
        <dbReference type="ARBA" id="ARBA00035273"/>
    </source>
</evidence>
<dbReference type="EMBL" id="KB203049">
    <property type="protein sequence ID" value="ESO86544.1"/>
    <property type="molecule type" value="Genomic_DNA"/>
</dbReference>
<dbReference type="InterPro" id="IPR019338">
    <property type="entry name" value="Ribosomal_bL35m"/>
</dbReference>
<dbReference type="KEGG" id="lgi:LOTGIDRAFT_129006"/>
<keyword evidence="3" id="KW-0809">Transit peptide</keyword>
<keyword evidence="5" id="KW-0496">Mitochondrion</keyword>
<evidence type="ECO:0000256" key="3">
    <source>
        <dbReference type="ARBA" id="ARBA00022946"/>
    </source>
</evidence>
<evidence type="ECO:0000256" key="2">
    <source>
        <dbReference type="ARBA" id="ARBA00006598"/>
    </source>
</evidence>
<dbReference type="RefSeq" id="XP_009062779.1">
    <property type="nucleotide sequence ID" value="XM_009064531.1"/>
</dbReference>
<proteinExistence type="inferred from homology"/>
<reference evidence="9 10" key="1">
    <citation type="journal article" date="2013" name="Nature">
        <title>Insights into bilaterian evolution from three spiralian genomes.</title>
        <authorList>
            <person name="Simakov O."/>
            <person name="Marletaz F."/>
            <person name="Cho S.J."/>
            <person name="Edsinger-Gonzales E."/>
            <person name="Havlak P."/>
            <person name="Hellsten U."/>
            <person name="Kuo D.H."/>
            <person name="Larsson T."/>
            <person name="Lv J."/>
            <person name="Arendt D."/>
            <person name="Savage R."/>
            <person name="Osoegawa K."/>
            <person name="de Jong P."/>
            <person name="Grimwood J."/>
            <person name="Chapman J.A."/>
            <person name="Shapiro H."/>
            <person name="Aerts A."/>
            <person name="Otillar R.P."/>
            <person name="Terry A.Y."/>
            <person name="Boore J.L."/>
            <person name="Grigoriev I.V."/>
            <person name="Lindberg D.R."/>
            <person name="Seaver E.C."/>
            <person name="Weisblat D.A."/>
            <person name="Putnam N.H."/>
            <person name="Rokhsar D.S."/>
        </authorList>
    </citation>
    <scope>NUCLEOTIDE SEQUENCE [LARGE SCALE GENOMIC DNA]</scope>
</reference>
<evidence type="ECO:0000256" key="1">
    <source>
        <dbReference type="ARBA" id="ARBA00004173"/>
    </source>
</evidence>
<dbReference type="HOGENOM" id="CLU_156648_0_0_1"/>
<sequence length="101" mass="12473">FSKRKGKPKTVKSVVKRFMHLDWGDWIRTRSGRHKLWKQKQGKLHRMKQHVFCTKNQSKKLSHMVTKFWTKPRYYVDDPYRPYHKRTNLNTSYKERPPFLP</sequence>
<evidence type="ECO:0000256" key="8">
    <source>
        <dbReference type="ARBA" id="ARBA00035418"/>
    </source>
</evidence>
<dbReference type="GO" id="GO:0005840">
    <property type="term" value="C:ribosome"/>
    <property type="evidence" value="ECO:0007669"/>
    <property type="project" value="UniProtKB-KW"/>
</dbReference>
<dbReference type="GeneID" id="20232906"/>
<dbReference type="Proteomes" id="UP000030746">
    <property type="component" value="Unassembled WGS sequence"/>
</dbReference>
<dbReference type="OrthoDB" id="5847109at2759"/>
<dbReference type="InterPro" id="IPR021137">
    <property type="entry name" value="Ribosomal_bL35-like"/>
</dbReference>
<feature type="non-terminal residue" evidence="9">
    <location>
        <position position="1"/>
    </location>
</feature>
<comment type="subcellular location">
    <subcellularLocation>
        <location evidence="1">Mitochondrion</location>
    </subcellularLocation>
</comment>
<dbReference type="GO" id="GO:0003735">
    <property type="term" value="F:structural constituent of ribosome"/>
    <property type="evidence" value="ECO:0007669"/>
    <property type="project" value="InterPro"/>
</dbReference>
<dbReference type="GO" id="GO:0005739">
    <property type="term" value="C:mitochondrion"/>
    <property type="evidence" value="ECO:0007669"/>
    <property type="project" value="UniProtKB-SubCell"/>
</dbReference>
<accession>V4BDG2</accession>
<dbReference type="CTD" id="20232906"/>
<dbReference type="PANTHER" id="PTHR15909">
    <property type="entry name" value="39S RIBOSOMAL PROTEIN L35, MITOCHONDRIAL"/>
    <property type="match status" value="1"/>
</dbReference>
<dbReference type="Pfam" id="PF01632">
    <property type="entry name" value="Ribosomal_L35p"/>
    <property type="match status" value="1"/>
</dbReference>
<dbReference type="InterPro" id="IPR037229">
    <property type="entry name" value="Ribosomal_bL35_sf"/>
</dbReference>
<dbReference type="AlphaFoldDB" id="V4BDG2"/>
<keyword evidence="6" id="KW-0687">Ribonucleoprotein</keyword>
<dbReference type="GO" id="GO:0006412">
    <property type="term" value="P:translation"/>
    <property type="evidence" value="ECO:0007669"/>
    <property type="project" value="InterPro"/>
</dbReference>
<keyword evidence="10" id="KW-1185">Reference proteome</keyword>